<keyword evidence="5" id="KW-0255">Endonuclease</keyword>
<dbReference type="InterPro" id="IPR000477">
    <property type="entry name" value="RT_dom"/>
</dbReference>
<reference evidence="13" key="1">
    <citation type="submission" date="2025-08" db="UniProtKB">
        <authorList>
            <consortium name="RefSeq"/>
        </authorList>
    </citation>
    <scope>IDENTIFICATION</scope>
    <source>
        <strain evidence="13">Mau12</strain>
        <tissue evidence="13">Whole Body</tissue>
    </source>
</reference>
<keyword evidence="8" id="KW-0862">Zinc</keyword>
<dbReference type="SUPFAM" id="SSF50630">
    <property type="entry name" value="Acid proteases"/>
    <property type="match status" value="1"/>
</dbReference>
<evidence type="ECO:0000256" key="6">
    <source>
        <dbReference type="ARBA" id="ARBA00022801"/>
    </source>
</evidence>
<dbReference type="Pfam" id="PF00078">
    <property type="entry name" value="RVT_1"/>
    <property type="match status" value="1"/>
</dbReference>
<dbReference type="SUPFAM" id="SSF56672">
    <property type="entry name" value="DNA/RNA polymerases"/>
    <property type="match status" value="1"/>
</dbReference>
<dbReference type="PROSITE" id="PS50878">
    <property type="entry name" value="RT_POL"/>
    <property type="match status" value="1"/>
</dbReference>
<keyword evidence="8" id="KW-0479">Metal-binding</keyword>
<keyword evidence="6" id="KW-0378">Hydrolase</keyword>
<dbReference type="Gene3D" id="2.40.70.10">
    <property type="entry name" value="Acid Proteases"/>
    <property type="match status" value="1"/>
</dbReference>
<dbReference type="RefSeq" id="XP_033151845.1">
    <property type="nucleotide sequence ID" value="XM_033295954.1"/>
</dbReference>
<dbReference type="InterPro" id="IPR001878">
    <property type="entry name" value="Znf_CCHC"/>
</dbReference>
<dbReference type="InterPro" id="IPR036875">
    <property type="entry name" value="Znf_CCHC_sf"/>
</dbReference>
<dbReference type="GO" id="GO:0004190">
    <property type="term" value="F:aspartic-type endopeptidase activity"/>
    <property type="evidence" value="ECO:0007669"/>
    <property type="project" value="InterPro"/>
</dbReference>
<evidence type="ECO:0000313" key="13">
    <source>
        <dbReference type="RefSeq" id="XP_033151845.1"/>
    </source>
</evidence>
<evidence type="ECO:0000256" key="1">
    <source>
        <dbReference type="ARBA" id="ARBA00022670"/>
    </source>
</evidence>
<dbReference type="InterPro" id="IPR043128">
    <property type="entry name" value="Rev_trsase/Diguanyl_cyclase"/>
</dbReference>
<evidence type="ECO:0000256" key="2">
    <source>
        <dbReference type="ARBA" id="ARBA00022679"/>
    </source>
</evidence>
<feature type="domain" description="Peptidase A2" evidence="10">
    <location>
        <begin position="365"/>
        <end position="443"/>
    </location>
</feature>
<gene>
    <name evidence="13" type="primary">LOC117135604</name>
</gene>
<dbReference type="Pfam" id="PF00077">
    <property type="entry name" value="RVP"/>
    <property type="match status" value="1"/>
</dbReference>
<dbReference type="AlphaFoldDB" id="A0A6P8J8Y8"/>
<dbReference type="InterPro" id="IPR021109">
    <property type="entry name" value="Peptidase_aspartic_dom_sf"/>
</dbReference>
<dbReference type="PROSITE" id="PS50158">
    <property type="entry name" value="ZF_CCHC"/>
    <property type="match status" value="1"/>
</dbReference>
<keyword evidence="12" id="KW-1185">Reference proteome</keyword>
<dbReference type="InterPro" id="IPR043502">
    <property type="entry name" value="DNA/RNA_pol_sf"/>
</dbReference>
<evidence type="ECO:0000256" key="5">
    <source>
        <dbReference type="ARBA" id="ARBA00022759"/>
    </source>
</evidence>
<keyword evidence="7" id="KW-0695">RNA-directed DNA polymerase</keyword>
<dbReference type="Gene3D" id="4.10.60.10">
    <property type="entry name" value="Zinc finger, CCHC-type"/>
    <property type="match status" value="1"/>
</dbReference>
<dbReference type="Gene3D" id="3.30.70.270">
    <property type="match status" value="1"/>
</dbReference>
<dbReference type="InterPro" id="IPR005162">
    <property type="entry name" value="Retrotrans_gag_dom"/>
</dbReference>
<dbReference type="Pfam" id="PF00098">
    <property type="entry name" value="zf-CCHC"/>
    <property type="match status" value="1"/>
</dbReference>
<feature type="domain" description="CCHC-type" evidence="9">
    <location>
        <begin position="318"/>
        <end position="333"/>
    </location>
</feature>
<evidence type="ECO:0000313" key="12">
    <source>
        <dbReference type="Proteomes" id="UP000515162"/>
    </source>
</evidence>
<accession>A0A6P8J8Y8</accession>
<keyword evidence="2" id="KW-0808">Transferase</keyword>
<dbReference type="InterPro" id="IPR018061">
    <property type="entry name" value="Retropepsins"/>
</dbReference>
<dbReference type="PROSITE" id="PS50175">
    <property type="entry name" value="ASP_PROT_RETROV"/>
    <property type="match status" value="1"/>
</dbReference>
<protein>
    <submittedName>
        <fullName evidence="13">Uncharacterized protein LOC117135604</fullName>
    </submittedName>
</protein>
<dbReference type="Pfam" id="PF03732">
    <property type="entry name" value="Retrotrans_gag"/>
    <property type="match status" value="1"/>
</dbReference>
<keyword evidence="8" id="KW-0863">Zinc-finger</keyword>
<sequence length="686" mass="77333">MAKINELMTKLESDEIETDDYDIMEKNASTSMQAQINEIKEMVANLATMVQTACLQQQSQAQGTVEQETTRLRQTLDGSRHTHAPNGMKPENVLSSPQLEAQGQGFTSIKEMIGILPDFDPIKGSITSEQFIAKVEQLQSVYMWTSDAVLFAVQHKMRGVAKTWLDAQQVYRSWDQFKSAFALDFPCLVSTADVHRELMRRKRRNSESLIEYFYAMVASGRRASVDEPSINSYIINGLNSKELTKSLLAMNSTCSELLKSLENLRFSQEIHQQQYKASTINEKQYNDADGKMKAVKCYNCNNFGHFAAKYTEPQRKERCSKCSKIGHNEKDCKVKTSSTVAQVNESHHKEYPPIMKTVLIGGQQFEAFIDTGSDNTLMKEAAVPDGAIRQPRVKRLQGFGGSVVESKECILSEFAYGKLRLFTQIQVVPNEVLPYDVLVGRDIICHDQEMLVAEDSGSTLTAVEQVGFNVNTDIDPDHQEQVSDLLKSYKECFAEDLSNIGRCKTTNMDIEVSTTKAILGRRYQVPFAQREMMTTIIGDLLKYGIIERSTSTHAASAILVPKANGERRLCVDYRALNAVTIKKRYPMPIVEEQLAKLSGNVYFTTLDMTSGYYQVPMDEKSKNLTAFMAPDGLYEFKVMPFGLVNAPMVFQEVITEIIRQLKHQRNIINYVDEVIIASKTVEEATI</sequence>
<keyword evidence="1" id="KW-0645">Protease</keyword>
<dbReference type="GO" id="GO:0003676">
    <property type="term" value="F:nucleic acid binding"/>
    <property type="evidence" value="ECO:0007669"/>
    <property type="project" value="InterPro"/>
</dbReference>
<evidence type="ECO:0000259" key="10">
    <source>
        <dbReference type="PROSITE" id="PS50175"/>
    </source>
</evidence>
<feature type="domain" description="Reverse transcriptase" evidence="11">
    <location>
        <begin position="541"/>
        <end position="686"/>
    </location>
</feature>
<proteinExistence type="predicted"/>
<evidence type="ECO:0000259" key="11">
    <source>
        <dbReference type="PROSITE" id="PS50878"/>
    </source>
</evidence>
<evidence type="ECO:0000256" key="7">
    <source>
        <dbReference type="ARBA" id="ARBA00022918"/>
    </source>
</evidence>
<dbReference type="FunFam" id="3.10.10.10:FF:000007">
    <property type="entry name" value="Retrovirus-related Pol polyprotein from transposon 17.6-like Protein"/>
    <property type="match status" value="1"/>
</dbReference>
<evidence type="ECO:0000256" key="4">
    <source>
        <dbReference type="ARBA" id="ARBA00022722"/>
    </source>
</evidence>
<dbReference type="InterPro" id="IPR050951">
    <property type="entry name" value="Retrovirus_Pol_polyprotein"/>
</dbReference>
<dbReference type="SMART" id="SM00343">
    <property type="entry name" value="ZnF_C2HC"/>
    <property type="match status" value="2"/>
</dbReference>
<organism evidence="12 13">
    <name type="scientific">Drosophila mauritiana</name>
    <name type="common">Fruit fly</name>
    <dbReference type="NCBI Taxonomy" id="7226"/>
    <lineage>
        <taxon>Eukaryota</taxon>
        <taxon>Metazoa</taxon>
        <taxon>Ecdysozoa</taxon>
        <taxon>Arthropoda</taxon>
        <taxon>Hexapoda</taxon>
        <taxon>Insecta</taxon>
        <taxon>Pterygota</taxon>
        <taxon>Neoptera</taxon>
        <taxon>Endopterygota</taxon>
        <taxon>Diptera</taxon>
        <taxon>Brachycera</taxon>
        <taxon>Muscomorpha</taxon>
        <taxon>Ephydroidea</taxon>
        <taxon>Drosophilidae</taxon>
        <taxon>Drosophila</taxon>
        <taxon>Sophophora</taxon>
    </lineage>
</organism>
<name>A0A6P8J8Y8_DROMA</name>
<evidence type="ECO:0000256" key="8">
    <source>
        <dbReference type="PROSITE-ProRule" id="PRU00047"/>
    </source>
</evidence>
<dbReference type="CDD" id="cd01647">
    <property type="entry name" value="RT_LTR"/>
    <property type="match status" value="1"/>
</dbReference>
<dbReference type="PANTHER" id="PTHR37984:SF5">
    <property type="entry name" value="PROTEIN NYNRIN-LIKE"/>
    <property type="match status" value="1"/>
</dbReference>
<dbReference type="GO" id="GO:0006508">
    <property type="term" value="P:proteolysis"/>
    <property type="evidence" value="ECO:0007669"/>
    <property type="project" value="UniProtKB-KW"/>
</dbReference>
<dbReference type="GO" id="GO:0008270">
    <property type="term" value="F:zinc ion binding"/>
    <property type="evidence" value="ECO:0007669"/>
    <property type="project" value="UniProtKB-KW"/>
</dbReference>
<dbReference type="SUPFAM" id="SSF57756">
    <property type="entry name" value="Retrovirus zinc finger-like domains"/>
    <property type="match status" value="1"/>
</dbReference>
<keyword evidence="3" id="KW-0548">Nucleotidyltransferase</keyword>
<dbReference type="InterPro" id="IPR001995">
    <property type="entry name" value="Peptidase_A2_cat"/>
</dbReference>
<dbReference type="GO" id="GO:0004519">
    <property type="term" value="F:endonuclease activity"/>
    <property type="evidence" value="ECO:0007669"/>
    <property type="project" value="UniProtKB-KW"/>
</dbReference>
<evidence type="ECO:0000259" key="9">
    <source>
        <dbReference type="PROSITE" id="PS50158"/>
    </source>
</evidence>
<dbReference type="PANTHER" id="PTHR37984">
    <property type="entry name" value="PROTEIN CBG26694"/>
    <property type="match status" value="1"/>
</dbReference>
<dbReference type="GO" id="GO:0003964">
    <property type="term" value="F:RNA-directed DNA polymerase activity"/>
    <property type="evidence" value="ECO:0007669"/>
    <property type="project" value="UniProtKB-KW"/>
</dbReference>
<dbReference type="Gene3D" id="3.10.10.10">
    <property type="entry name" value="HIV Type 1 Reverse Transcriptase, subunit A, domain 1"/>
    <property type="match status" value="1"/>
</dbReference>
<dbReference type="GeneID" id="117135604"/>
<dbReference type="Proteomes" id="UP000515162">
    <property type="component" value="Chromosome 2R"/>
</dbReference>
<keyword evidence="4" id="KW-0540">Nuclease</keyword>
<dbReference type="CDD" id="cd00303">
    <property type="entry name" value="retropepsin_like"/>
    <property type="match status" value="1"/>
</dbReference>
<evidence type="ECO:0000256" key="3">
    <source>
        <dbReference type="ARBA" id="ARBA00022695"/>
    </source>
</evidence>